<dbReference type="AlphaFoldDB" id="A0AAD5AE11"/>
<dbReference type="EMBL" id="MU556918">
    <property type="protein sequence ID" value="KAI5614989.1"/>
    <property type="molecule type" value="Genomic_DNA"/>
</dbReference>
<comment type="caution">
    <text evidence="2">The sequence shown here is derived from an EMBL/GenBank/DDBJ whole genome shotgun (WGS) entry which is preliminary data.</text>
</comment>
<dbReference type="Proteomes" id="UP001205998">
    <property type="component" value="Unassembled WGS sequence"/>
</dbReference>
<feature type="compositionally biased region" description="Polar residues" evidence="1">
    <location>
        <begin position="12"/>
        <end position="24"/>
    </location>
</feature>
<name>A0AAD5AE11_SILAS</name>
<gene>
    <name evidence="2" type="ORF">C0J50_8848</name>
</gene>
<protein>
    <submittedName>
        <fullName evidence="2">Uncharacterized protein</fullName>
    </submittedName>
</protein>
<sequence length="54" mass="5826">MTISNKHLPLNNKRSSTSSLTLSPGKNRYSGDDSQLPETAAEAADCILFQLSNC</sequence>
<feature type="region of interest" description="Disordered" evidence="1">
    <location>
        <begin position="1"/>
        <end position="35"/>
    </location>
</feature>
<reference evidence="2" key="1">
    <citation type="submission" date="2018-07" db="EMBL/GenBank/DDBJ databases">
        <title>Comparative genomics of catfishes provides insights into carnivory and benthic adaptation.</title>
        <authorList>
            <person name="Zhang Y."/>
            <person name="Wang D."/>
            <person name="Peng Z."/>
            <person name="Zheng S."/>
            <person name="Shao F."/>
            <person name="Tao W."/>
        </authorList>
    </citation>
    <scope>NUCLEOTIDE SEQUENCE</scope>
    <source>
        <strain evidence="2">Chongqing</strain>
    </source>
</reference>
<proteinExistence type="predicted"/>
<accession>A0AAD5AE11</accession>
<keyword evidence="3" id="KW-1185">Reference proteome</keyword>
<evidence type="ECO:0000256" key="1">
    <source>
        <dbReference type="SAM" id="MobiDB-lite"/>
    </source>
</evidence>
<organism evidence="2 3">
    <name type="scientific">Silurus asotus</name>
    <name type="common">Amur catfish</name>
    <name type="synonym">Parasilurus asotus</name>
    <dbReference type="NCBI Taxonomy" id="30991"/>
    <lineage>
        <taxon>Eukaryota</taxon>
        <taxon>Metazoa</taxon>
        <taxon>Chordata</taxon>
        <taxon>Craniata</taxon>
        <taxon>Vertebrata</taxon>
        <taxon>Euteleostomi</taxon>
        <taxon>Actinopterygii</taxon>
        <taxon>Neopterygii</taxon>
        <taxon>Teleostei</taxon>
        <taxon>Ostariophysi</taxon>
        <taxon>Siluriformes</taxon>
        <taxon>Siluridae</taxon>
        <taxon>Silurus</taxon>
    </lineage>
</organism>
<evidence type="ECO:0000313" key="3">
    <source>
        <dbReference type="Proteomes" id="UP001205998"/>
    </source>
</evidence>
<evidence type="ECO:0000313" key="2">
    <source>
        <dbReference type="EMBL" id="KAI5614989.1"/>
    </source>
</evidence>